<proteinExistence type="predicted"/>
<protein>
    <submittedName>
        <fullName evidence="1">Kinesin light chain 1</fullName>
    </submittedName>
</protein>
<dbReference type="Gene3D" id="3.40.50.300">
    <property type="entry name" value="P-loop containing nucleotide triphosphate hydrolases"/>
    <property type="match status" value="1"/>
</dbReference>
<evidence type="ECO:0000313" key="2">
    <source>
        <dbReference type="Proteomes" id="UP000756921"/>
    </source>
</evidence>
<dbReference type="SUPFAM" id="SSF52540">
    <property type="entry name" value="P-loop containing nucleoside triphosphate hydrolases"/>
    <property type="match status" value="1"/>
</dbReference>
<dbReference type="PANTHER" id="PTHR47332:SF4">
    <property type="entry name" value="SET DOMAIN-CONTAINING PROTEIN 5"/>
    <property type="match status" value="1"/>
</dbReference>
<dbReference type="InterPro" id="IPR011990">
    <property type="entry name" value="TPR-like_helical_dom_sf"/>
</dbReference>
<organism evidence="1 2">
    <name type="scientific">Paraphaeosphaeria minitans</name>
    <dbReference type="NCBI Taxonomy" id="565426"/>
    <lineage>
        <taxon>Eukaryota</taxon>
        <taxon>Fungi</taxon>
        <taxon>Dikarya</taxon>
        <taxon>Ascomycota</taxon>
        <taxon>Pezizomycotina</taxon>
        <taxon>Dothideomycetes</taxon>
        <taxon>Pleosporomycetidae</taxon>
        <taxon>Pleosporales</taxon>
        <taxon>Massarineae</taxon>
        <taxon>Didymosphaeriaceae</taxon>
        <taxon>Paraphaeosphaeria</taxon>
    </lineage>
</organism>
<sequence length="1086" mass="123296">MVPPLFKGGLDRHDWDHLIDFVRTRFKDDPQVEIKSNYIAFKAGEHPMLPFEGHKFLRFSSKVSGSTAAATGVEQYIDIVARLAKVRFGSRVQYWNEAWDRSNAVIKPDEIDITNTITSFLAGTDPIKQLNIRLFEVQNIERKERGLVARFNKSTGTRILCEKPIFTARPTLPNHNETIHAIRPIKSRRGDHNILFQGGASADRHAHLKKSFNFDCDCRGCSLPISELHESDIRRLSISELDSEIGNTMKMMCKPEESLKDCRSLLQTLEIEFDGHIGPHDARSYYDAFQISIAHGDQARASVFAEKAYNARVTCEGEDSPETQRMKSLALKPAIHASYEGCSRRWRTTRNLILKALSEVQFEEWLSSFAEQRDVGHLVIVKGLINHGARDLIQHVSSAIFKLFCNGRLVTEDDIGLKVLREAPVEAEATQIIDEPPSIVAIHGLGAHPDDSWCKNVGTRESPRWANWLEEESMLPVVAPNARIMRYGYQSQWFGKEAMQQSASTVADRLLRALKRKREVPTVPDRCGVPADCEWVYWRAMRQQLSVSKALLEAEQYPSEWPGVFTSTTGLVFFGTPFRGAGGMNQMEMLEAARREYDNDQVQPTALEVLQPGNNYLQEVVDGFLKKMRGQTSKTQIACFYELKASDVGRIVGRQSRTANYGKHKVDFHLTGVPTVGKFIQRDAEMQKLEQLLLKNTGLVSRRRVVVLHGLGSIGKTQLVIEFARKHHHRFSSVFWLDGASEASLKQSFPSMLQRLPQDELTADGHWLIIFDNIDRDYHDKDDVQAFSVKTYFPSRDYGSILITSRLASLRRLGSGLKVETVETEQARAILESNAGRIFDDADIVLERLNGLPLALTQAGAYMQEKNVSALTYAKRYDSTWKGLMKREGQFPLEEYGDRNVLTTWIMSYEQVQKQSEEAAWLLKLWGYLDHGELWYDLVAAASRLSKDITIPTRLLSVADDELAYDDAVGLLSRFSLVDGREVSDSHSMHSVLHQCEWFIKTSFPKGEVTGVNIIQESTYSNLGYLLAEEDRQKAENMYQRALQGYEKAWGPEHTSTLDTVNNLGLLYAVLRRRDEAEKMYQRARL</sequence>
<comment type="caution">
    <text evidence="1">The sequence shown here is derived from an EMBL/GenBank/DDBJ whole genome shotgun (WGS) entry which is preliminary data.</text>
</comment>
<dbReference type="Pfam" id="PF13424">
    <property type="entry name" value="TPR_12"/>
    <property type="match status" value="1"/>
</dbReference>
<accession>A0A9P6KL35</accession>
<dbReference type="SUPFAM" id="SSF48452">
    <property type="entry name" value="TPR-like"/>
    <property type="match status" value="1"/>
</dbReference>
<dbReference type="PANTHER" id="PTHR47332">
    <property type="entry name" value="SET DOMAIN-CONTAINING PROTEIN 5"/>
    <property type="match status" value="1"/>
</dbReference>
<name>A0A9P6KL35_9PLEO</name>
<dbReference type="AlphaFoldDB" id="A0A9P6KL35"/>
<dbReference type="OrthoDB" id="1658288at2759"/>
<dbReference type="InterPro" id="IPR053185">
    <property type="entry name" value="SET_domain_protein"/>
</dbReference>
<evidence type="ECO:0000313" key="1">
    <source>
        <dbReference type="EMBL" id="KAF9730074.1"/>
    </source>
</evidence>
<dbReference type="EMBL" id="WJXW01000015">
    <property type="protein sequence ID" value="KAF9730074.1"/>
    <property type="molecule type" value="Genomic_DNA"/>
</dbReference>
<dbReference type="GO" id="GO:0043531">
    <property type="term" value="F:ADP binding"/>
    <property type="evidence" value="ECO:0007669"/>
    <property type="project" value="InterPro"/>
</dbReference>
<keyword evidence="2" id="KW-1185">Reference proteome</keyword>
<dbReference type="Proteomes" id="UP000756921">
    <property type="component" value="Unassembled WGS sequence"/>
</dbReference>
<gene>
    <name evidence="1" type="ORF">PMIN01_12007</name>
</gene>
<dbReference type="InterPro" id="IPR027417">
    <property type="entry name" value="P-loop_NTPase"/>
</dbReference>
<reference evidence="1" key="1">
    <citation type="journal article" date="2020" name="Mol. Plant Microbe Interact.">
        <title>Genome Sequence of the Biocontrol Agent Coniothyrium minitans strain Conio (IMI 134523).</title>
        <authorList>
            <person name="Patel D."/>
            <person name="Shittu T.A."/>
            <person name="Baroncelli R."/>
            <person name="Muthumeenakshi S."/>
            <person name="Osborne T.H."/>
            <person name="Janganan T.K."/>
            <person name="Sreenivasaprasad S."/>
        </authorList>
    </citation>
    <scope>NUCLEOTIDE SEQUENCE</scope>
    <source>
        <strain evidence="1">Conio</strain>
    </source>
</reference>
<dbReference type="Gene3D" id="1.25.40.10">
    <property type="entry name" value="Tetratricopeptide repeat domain"/>
    <property type="match status" value="2"/>
</dbReference>